<feature type="region of interest" description="Disordered" evidence="1">
    <location>
        <begin position="32"/>
        <end position="52"/>
    </location>
</feature>
<reference evidence="2" key="1">
    <citation type="journal article" date="2015" name="Nature">
        <title>Complex archaea that bridge the gap between prokaryotes and eukaryotes.</title>
        <authorList>
            <person name="Spang A."/>
            <person name="Saw J.H."/>
            <person name="Jorgensen S.L."/>
            <person name="Zaremba-Niedzwiedzka K."/>
            <person name="Martijn J."/>
            <person name="Lind A.E."/>
            <person name="van Eijk R."/>
            <person name="Schleper C."/>
            <person name="Guy L."/>
            <person name="Ettema T.J."/>
        </authorList>
    </citation>
    <scope>NUCLEOTIDE SEQUENCE</scope>
</reference>
<dbReference type="Gene3D" id="1.10.10.1400">
    <property type="entry name" value="Terminase, small subunit, N-terminal DNA-binding domain, HTH motif"/>
    <property type="match status" value="1"/>
</dbReference>
<dbReference type="AlphaFoldDB" id="A0A0F9QK09"/>
<evidence type="ECO:0008006" key="3">
    <source>
        <dbReference type="Google" id="ProtNLM"/>
    </source>
</evidence>
<dbReference type="InterPro" id="IPR038713">
    <property type="entry name" value="Terminase_Gp1_N_sf"/>
</dbReference>
<sequence>MLHCSVKRGDAFDTLALHLYDAVLCADMPKQTVKKKRRSSKGRKHHPHTCGPKCRHKCGDVGGRTQSGRPCRHLGGNGVEGKVKGVWALCWDHDPDNTAPAPTQEQAFEGGLTGKEALFVFYYPGSANCNATEAAKLAGYTGSRATLQATGAKLMTKPKIKAAILKRFDELSAPGEEIIARMTADARGSMLPLVKFDEKGRPQVHLTAELLLEFGTLIKTIDCDPETGYIRKLTLNDGQAARRDLAKIRKLMSDAPEVNILNLQDLSDDELAKRLATLAARLRPNPQHELNGA</sequence>
<dbReference type="GO" id="GO:0051276">
    <property type="term" value="P:chromosome organization"/>
    <property type="evidence" value="ECO:0007669"/>
    <property type="project" value="InterPro"/>
</dbReference>
<dbReference type="EMBL" id="LAZR01001557">
    <property type="protein sequence ID" value="KKN42779.1"/>
    <property type="molecule type" value="Genomic_DNA"/>
</dbReference>
<name>A0A0F9QK09_9ZZZZ</name>
<dbReference type="Pfam" id="PF03592">
    <property type="entry name" value="Terminase_2"/>
    <property type="match status" value="1"/>
</dbReference>
<gene>
    <name evidence="2" type="ORF">LCGC14_0709890</name>
</gene>
<evidence type="ECO:0000256" key="1">
    <source>
        <dbReference type="SAM" id="MobiDB-lite"/>
    </source>
</evidence>
<dbReference type="InterPro" id="IPR005335">
    <property type="entry name" value="Terminase_ssu"/>
</dbReference>
<accession>A0A0F9QK09</accession>
<organism evidence="2">
    <name type="scientific">marine sediment metagenome</name>
    <dbReference type="NCBI Taxonomy" id="412755"/>
    <lineage>
        <taxon>unclassified sequences</taxon>
        <taxon>metagenomes</taxon>
        <taxon>ecological metagenomes</taxon>
    </lineage>
</organism>
<comment type="caution">
    <text evidence="2">The sequence shown here is derived from an EMBL/GenBank/DDBJ whole genome shotgun (WGS) entry which is preliminary data.</text>
</comment>
<evidence type="ECO:0000313" key="2">
    <source>
        <dbReference type="EMBL" id="KKN42779.1"/>
    </source>
</evidence>
<proteinExistence type="predicted"/>
<protein>
    <recommendedName>
        <fullName evidence="3">Terminase small subunit</fullName>
    </recommendedName>
</protein>